<dbReference type="InterPro" id="IPR036259">
    <property type="entry name" value="MFS_trans_sf"/>
</dbReference>
<keyword evidence="5 6" id="KW-0472">Membrane</keyword>
<evidence type="ECO:0000256" key="6">
    <source>
        <dbReference type="SAM" id="Phobius"/>
    </source>
</evidence>
<dbReference type="EMBL" id="CAJNOE010001129">
    <property type="protein sequence ID" value="CAF1390738.1"/>
    <property type="molecule type" value="Genomic_DNA"/>
</dbReference>
<dbReference type="InterPro" id="IPR051951">
    <property type="entry name" value="UNC-93_regulatory"/>
</dbReference>
<feature type="transmembrane region" description="Helical" evidence="6">
    <location>
        <begin position="53"/>
        <end position="77"/>
    </location>
</feature>
<gene>
    <name evidence="7" type="ORF">IZO911_LOCUS38941</name>
    <name evidence="8" type="ORF">KXQ929_LOCUS27223</name>
</gene>
<protein>
    <recommendedName>
        <fullName evidence="10">UNC93-like protein</fullName>
    </recommendedName>
</protein>
<dbReference type="GO" id="GO:0016020">
    <property type="term" value="C:membrane"/>
    <property type="evidence" value="ECO:0007669"/>
    <property type="project" value="UniProtKB-SubCell"/>
</dbReference>
<dbReference type="Pfam" id="PF05978">
    <property type="entry name" value="UNC-93"/>
    <property type="match status" value="1"/>
</dbReference>
<dbReference type="Proteomes" id="UP000663868">
    <property type="component" value="Unassembled WGS sequence"/>
</dbReference>
<evidence type="ECO:0008006" key="10">
    <source>
        <dbReference type="Google" id="ProtNLM"/>
    </source>
</evidence>
<dbReference type="SUPFAM" id="SSF103473">
    <property type="entry name" value="MFS general substrate transporter"/>
    <property type="match status" value="1"/>
</dbReference>
<dbReference type="EMBL" id="CAJOBB010002553">
    <property type="protein sequence ID" value="CAF3978947.1"/>
    <property type="molecule type" value="Genomic_DNA"/>
</dbReference>
<sequence>MSSDNEEKGGKSNKKGGGKKRNLSMICLAFLCIYTSFNAVNNLQSSINTDKNVGLYSLTILSAGSILSCFVFTIPLIYILGYKWTIVAGQIGILIYIAANMYPKAVLLYPVAAISGILRATMWTSHSAYITVLGADENQNDDSDVQVNKYFGIFYSIFQTAQIWGNLIVYVILRNVRKESKTDFSQCGANFVPSTSETKNDESTISPVTTYILYSVFVGIILISIVFVIIFLDQKRKVKDDDSKGLIRQSIHYSLSTMKQFKKLDHLLLAPVVFWINSWEAFIFGIYTKSFITCTIGIQYIGLVMASYGLTACIVSVTAGYAAKIKHSRPVCLLSAISSSIVILVVMLLWKPIPSQTYVLYILACVAGFSAAIAKPLVSALYSDIFVDTKEMAFSIFSMIQNLGYIVVYFYSSALIVRVSIILQIIYTGMAMICYIIIEIRQYRKSNNEDDDESQTKVLHHLAFDDHNEYFTVF</sequence>
<dbReference type="Proteomes" id="UP000663860">
    <property type="component" value="Unassembled WGS sequence"/>
</dbReference>
<feature type="transmembrane region" description="Helical" evidence="6">
    <location>
        <begin position="300"/>
        <end position="319"/>
    </location>
</feature>
<feature type="transmembrane region" description="Helical" evidence="6">
    <location>
        <begin position="331"/>
        <end position="353"/>
    </location>
</feature>
<organism evidence="8 9">
    <name type="scientific">Adineta steineri</name>
    <dbReference type="NCBI Taxonomy" id="433720"/>
    <lineage>
        <taxon>Eukaryota</taxon>
        <taxon>Metazoa</taxon>
        <taxon>Spiralia</taxon>
        <taxon>Gnathifera</taxon>
        <taxon>Rotifera</taxon>
        <taxon>Eurotatoria</taxon>
        <taxon>Bdelloidea</taxon>
        <taxon>Adinetida</taxon>
        <taxon>Adinetidae</taxon>
        <taxon>Adineta</taxon>
    </lineage>
</organism>
<reference evidence="8" key="1">
    <citation type="submission" date="2021-02" db="EMBL/GenBank/DDBJ databases">
        <authorList>
            <person name="Nowell W R."/>
        </authorList>
    </citation>
    <scope>NUCLEOTIDE SEQUENCE</scope>
</reference>
<feature type="transmembrane region" description="Helical" evidence="6">
    <location>
        <begin position="359"/>
        <end position="382"/>
    </location>
</feature>
<dbReference type="InterPro" id="IPR010291">
    <property type="entry name" value="Ion_channel_UNC-93"/>
</dbReference>
<evidence type="ECO:0000313" key="9">
    <source>
        <dbReference type="Proteomes" id="UP000663868"/>
    </source>
</evidence>
<dbReference type="PANTHER" id="PTHR19444:SF13">
    <property type="entry name" value="PROTEIN UNC-93 HOMOLOG A"/>
    <property type="match status" value="1"/>
</dbReference>
<comment type="similarity">
    <text evidence="2">Belongs to the unc-93 family.</text>
</comment>
<dbReference type="Gene3D" id="1.20.1250.20">
    <property type="entry name" value="MFS general substrate transporter like domains"/>
    <property type="match status" value="2"/>
</dbReference>
<comment type="subcellular location">
    <subcellularLocation>
        <location evidence="1">Membrane</location>
        <topology evidence="1">Multi-pass membrane protein</topology>
    </subcellularLocation>
</comment>
<keyword evidence="3 6" id="KW-0812">Transmembrane</keyword>
<feature type="transmembrane region" description="Helical" evidence="6">
    <location>
        <begin position="21"/>
        <end position="41"/>
    </location>
</feature>
<feature type="transmembrane region" description="Helical" evidence="6">
    <location>
        <begin position="211"/>
        <end position="232"/>
    </location>
</feature>
<proteinExistence type="inferred from homology"/>
<evidence type="ECO:0000256" key="3">
    <source>
        <dbReference type="ARBA" id="ARBA00022692"/>
    </source>
</evidence>
<evidence type="ECO:0000313" key="7">
    <source>
        <dbReference type="EMBL" id="CAF1390738.1"/>
    </source>
</evidence>
<accession>A0A819MGN6</accession>
<evidence type="ECO:0000313" key="8">
    <source>
        <dbReference type="EMBL" id="CAF3978947.1"/>
    </source>
</evidence>
<evidence type="ECO:0000256" key="2">
    <source>
        <dbReference type="ARBA" id="ARBA00009172"/>
    </source>
</evidence>
<feature type="transmembrane region" description="Helical" evidence="6">
    <location>
        <begin position="267"/>
        <end position="288"/>
    </location>
</feature>
<feature type="transmembrane region" description="Helical" evidence="6">
    <location>
        <begin position="394"/>
        <end position="411"/>
    </location>
</feature>
<name>A0A819MGN6_9BILA</name>
<dbReference type="AlphaFoldDB" id="A0A819MGN6"/>
<evidence type="ECO:0000256" key="1">
    <source>
        <dbReference type="ARBA" id="ARBA00004141"/>
    </source>
</evidence>
<evidence type="ECO:0000256" key="4">
    <source>
        <dbReference type="ARBA" id="ARBA00022989"/>
    </source>
</evidence>
<feature type="transmembrane region" description="Helical" evidence="6">
    <location>
        <begin position="417"/>
        <end position="438"/>
    </location>
</feature>
<comment type="caution">
    <text evidence="8">The sequence shown here is derived from an EMBL/GenBank/DDBJ whole genome shotgun (WGS) entry which is preliminary data.</text>
</comment>
<keyword evidence="4 6" id="KW-1133">Transmembrane helix</keyword>
<evidence type="ECO:0000256" key="5">
    <source>
        <dbReference type="ARBA" id="ARBA00023136"/>
    </source>
</evidence>
<dbReference type="PANTHER" id="PTHR19444">
    <property type="entry name" value="UNC-93 RELATED"/>
    <property type="match status" value="1"/>
</dbReference>